<feature type="domain" description="ScoMcrA-like SRA" evidence="1">
    <location>
        <begin position="17"/>
        <end position="140"/>
    </location>
</feature>
<comment type="caution">
    <text evidence="2">The sequence shown here is derived from an EMBL/GenBank/DDBJ whole genome shotgun (WGS) entry which is preliminary data.</text>
</comment>
<reference evidence="2 4" key="3">
    <citation type="submission" date="2019-07" db="EMBL/GenBank/DDBJ databases">
        <title>Whole genome shotgun sequence of Methylobacterium oxalidis NBRC 107715.</title>
        <authorList>
            <person name="Hosoyama A."/>
            <person name="Uohara A."/>
            <person name="Ohji S."/>
            <person name="Ichikawa N."/>
        </authorList>
    </citation>
    <scope>NUCLEOTIDE SEQUENCE [LARGE SCALE GENOMIC DNA]</scope>
    <source>
        <strain evidence="2 4">NBRC 107715</strain>
    </source>
</reference>
<dbReference type="Proteomes" id="UP000321960">
    <property type="component" value="Unassembled WGS sequence"/>
</dbReference>
<evidence type="ECO:0000313" key="4">
    <source>
        <dbReference type="Proteomes" id="UP000321960"/>
    </source>
</evidence>
<dbReference type="EMBL" id="BSPK01000078">
    <property type="protein sequence ID" value="GLS65770.1"/>
    <property type="molecule type" value="Genomic_DNA"/>
</dbReference>
<keyword evidence="5" id="KW-1185">Reference proteome</keyword>
<gene>
    <name evidence="3" type="ORF">GCM10007888_41520</name>
    <name evidence="2" type="ORF">MOX02_55620</name>
</gene>
<evidence type="ECO:0000313" key="2">
    <source>
        <dbReference type="EMBL" id="GEP07524.1"/>
    </source>
</evidence>
<accession>A0A512JC43</accession>
<sequence>MTWDCDHRGERFVYEEGEVFPRSLVHERFGTHPGKGIWVNNSTKTIVAYDTVTRLECGYENRRDGDIFLYYGMGPKGNMDINSRENQAVIKSRESGYELVMFSETNRGEMMFVGQFVCMFYRDGVKALDIVANERDAIVFEFTPQFDVERFRELCPPRSCSDPAKRGGWKRIATPL</sequence>
<dbReference type="AlphaFoldDB" id="A0A512JC43"/>
<dbReference type="Proteomes" id="UP001156856">
    <property type="component" value="Unassembled WGS sequence"/>
</dbReference>
<evidence type="ECO:0000313" key="3">
    <source>
        <dbReference type="EMBL" id="GLS65770.1"/>
    </source>
</evidence>
<dbReference type="Pfam" id="PF26348">
    <property type="entry name" value="SRA_ScoMcrA"/>
    <property type="match status" value="1"/>
</dbReference>
<proteinExistence type="predicted"/>
<reference evidence="5" key="2">
    <citation type="journal article" date="2019" name="Int. J. Syst. Evol. Microbiol.">
        <title>The Global Catalogue of Microorganisms (GCM) 10K type strain sequencing project: providing services to taxonomists for standard genome sequencing and annotation.</title>
        <authorList>
            <consortium name="The Broad Institute Genomics Platform"/>
            <consortium name="The Broad Institute Genome Sequencing Center for Infectious Disease"/>
            <person name="Wu L."/>
            <person name="Ma J."/>
        </authorList>
    </citation>
    <scope>NUCLEOTIDE SEQUENCE [LARGE SCALE GENOMIC DNA]</scope>
    <source>
        <strain evidence="5">NBRC 107715</strain>
    </source>
</reference>
<reference evidence="3" key="4">
    <citation type="submission" date="2023-01" db="EMBL/GenBank/DDBJ databases">
        <title>Draft genome sequence of Methylobacterium oxalidis strain NBRC 107715.</title>
        <authorList>
            <person name="Sun Q."/>
            <person name="Mori K."/>
        </authorList>
    </citation>
    <scope>NUCLEOTIDE SEQUENCE</scope>
    <source>
        <strain evidence="3">NBRC 107715</strain>
    </source>
</reference>
<dbReference type="EMBL" id="BJZU01000160">
    <property type="protein sequence ID" value="GEP07524.1"/>
    <property type="molecule type" value="Genomic_DNA"/>
</dbReference>
<protein>
    <recommendedName>
        <fullName evidence="1">ScoMcrA-like SRA domain-containing protein</fullName>
    </recommendedName>
</protein>
<reference evidence="3" key="1">
    <citation type="journal article" date="2014" name="Int. J. Syst. Evol. Microbiol.">
        <title>Complete genome of a new Firmicutes species belonging to the dominant human colonic microbiota ('Ruminococcus bicirculans') reveals two chromosomes and a selective capacity to utilize plant glucans.</title>
        <authorList>
            <consortium name="NISC Comparative Sequencing Program"/>
            <person name="Wegmann U."/>
            <person name="Louis P."/>
            <person name="Goesmann A."/>
            <person name="Henrissat B."/>
            <person name="Duncan S.H."/>
            <person name="Flint H.J."/>
        </authorList>
    </citation>
    <scope>NUCLEOTIDE SEQUENCE</scope>
    <source>
        <strain evidence="3">NBRC 107715</strain>
    </source>
</reference>
<organism evidence="2 4">
    <name type="scientific">Methylobacterium oxalidis</name>
    <dbReference type="NCBI Taxonomy" id="944322"/>
    <lineage>
        <taxon>Bacteria</taxon>
        <taxon>Pseudomonadati</taxon>
        <taxon>Pseudomonadota</taxon>
        <taxon>Alphaproteobacteria</taxon>
        <taxon>Hyphomicrobiales</taxon>
        <taxon>Methylobacteriaceae</taxon>
        <taxon>Methylobacterium</taxon>
    </lineage>
</organism>
<dbReference type="InterPro" id="IPR058712">
    <property type="entry name" value="SRA_ScoMcrA"/>
</dbReference>
<dbReference type="OrthoDB" id="4939521at2"/>
<evidence type="ECO:0000313" key="5">
    <source>
        <dbReference type="Proteomes" id="UP001156856"/>
    </source>
</evidence>
<dbReference type="RefSeq" id="WP_147028962.1">
    <property type="nucleotide sequence ID" value="NZ_BJZU01000160.1"/>
</dbReference>
<name>A0A512JC43_9HYPH</name>
<evidence type="ECO:0000259" key="1">
    <source>
        <dbReference type="Pfam" id="PF26348"/>
    </source>
</evidence>